<feature type="compositionally biased region" description="Low complexity" evidence="1">
    <location>
        <begin position="25"/>
        <end position="36"/>
    </location>
</feature>
<feature type="domain" description="DUF6532" evidence="2">
    <location>
        <begin position="349"/>
        <end position="557"/>
    </location>
</feature>
<dbReference type="Proteomes" id="UP000298030">
    <property type="component" value="Unassembled WGS sequence"/>
</dbReference>
<organism evidence="3 4">
    <name type="scientific">Coprinellus micaceus</name>
    <name type="common">Glistening ink-cap mushroom</name>
    <name type="synonym">Coprinus micaceus</name>
    <dbReference type="NCBI Taxonomy" id="71717"/>
    <lineage>
        <taxon>Eukaryota</taxon>
        <taxon>Fungi</taxon>
        <taxon>Dikarya</taxon>
        <taxon>Basidiomycota</taxon>
        <taxon>Agaricomycotina</taxon>
        <taxon>Agaricomycetes</taxon>
        <taxon>Agaricomycetidae</taxon>
        <taxon>Agaricales</taxon>
        <taxon>Agaricineae</taxon>
        <taxon>Psathyrellaceae</taxon>
        <taxon>Coprinellus</taxon>
    </lineage>
</organism>
<accession>A0A4Y7SMS7</accession>
<name>A0A4Y7SMS7_COPMI</name>
<feature type="compositionally biased region" description="Basic and acidic residues" evidence="1">
    <location>
        <begin position="216"/>
        <end position="228"/>
    </location>
</feature>
<feature type="compositionally biased region" description="Basic and acidic residues" evidence="1">
    <location>
        <begin position="80"/>
        <end position="96"/>
    </location>
</feature>
<gene>
    <name evidence="3" type="ORF">FA13DRAFT_1715572</name>
</gene>
<dbReference type="InterPro" id="IPR045341">
    <property type="entry name" value="DUF6532"/>
</dbReference>
<proteinExistence type="predicted"/>
<evidence type="ECO:0000313" key="4">
    <source>
        <dbReference type="Proteomes" id="UP000298030"/>
    </source>
</evidence>
<protein>
    <recommendedName>
        <fullName evidence="2">DUF6532 domain-containing protein</fullName>
    </recommendedName>
</protein>
<reference evidence="3 4" key="1">
    <citation type="journal article" date="2019" name="Nat. Ecol. Evol.">
        <title>Megaphylogeny resolves global patterns of mushroom evolution.</title>
        <authorList>
            <person name="Varga T."/>
            <person name="Krizsan K."/>
            <person name="Foldi C."/>
            <person name="Dima B."/>
            <person name="Sanchez-Garcia M."/>
            <person name="Sanchez-Ramirez S."/>
            <person name="Szollosi G.J."/>
            <person name="Szarkandi J.G."/>
            <person name="Papp V."/>
            <person name="Albert L."/>
            <person name="Andreopoulos W."/>
            <person name="Angelini C."/>
            <person name="Antonin V."/>
            <person name="Barry K.W."/>
            <person name="Bougher N.L."/>
            <person name="Buchanan P."/>
            <person name="Buyck B."/>
            <person name="Bense V."/>
            <person name="Catcheside P."/>
            <person name="Chovatia M."/>
            <person name="Cooper J."/>
            <person name="Damon W."/>
            <person name="Desjardin D."/>
            <person name="Finy P."/>
            <person name="Geml J."/>
            <person name="Haridas S."/>
            <person name="Hughes K."/>
            <person name="Justo A."/>
            <person name="Karasinski D."/>
            <person name="Kautmanova I."/>
            <person name="Kiss B."/>
            <person name="Kocsube S."/>
            <person name="Kotiranta H."/>
            <person name="LaButti K.M."/>
            <person name="Lechner B.E."/>
            <person name="Liimatainen K."/>
            <person name="Lipzen A."/>
            <person name="Lukacs Z."/>
            <person name="Mihaltcheva S."/>
            <person name="Morgado L.N."/>
            <person name="Niskanen T."/>
            <person name="Noordeloos M.E."/>
            <person name="Ohm R.A."/>
            <person name="Ortiz-Santana B."/>
            <person name="Ovrebo C."/>
            <person name="Racz N."/>
            <person name="Riley R."/>
            <person name="Savchenko A."/>
            <person name="Shiryaev A."/>
            <person name="Soop K."/>
            <person name="Spirin V."/>
            <person name="Szebenyi C."/>
            <person name="Tomsovsky M."/>
            <person name="Tulloss R.E."/>
            <person name="Uehling J."/>
            <person name="Grigoriev I.V."/>
            <person name="Vagvolgyi C."/>
            <person name="Papp T."/>
            <person name="Martin F.M."/>
            <person name="Miettinen O."/>
            <person name="Hibbett D.S."/>
            <person name="Nagy L.G."/>
        </authorList>
    </citation>
    <scope>NUCLEOTIDE SEQUENCE [LARGE SCALE GENOMIC DNA]</scope>
    <source>
        <strain evidence="3 4">FP101781</strain>
    </source>
</reference>
<dbReference type="OrthoDB" id="3068057at2759"/>
<feature type="compositionally biased region" description="Basic and acidic residues" evidence="1">
    <location>
        <begin position="248"/>
        <end position="265"/>
    </location>
</feature>
<dbReference type="EMBL" id="QPFP01000081">
    <property type="protein sequence ID" value="TEB23183.1"/>
    <property type="molecule type" value="Genomic_DNA"/>
</dbReference>
<comment type="caution">
    <text evidence="3">The sequence shown here is derived from an EMBL/GenBank/DDBJ whole genome shotgun (WGS) entry which is preliminary data.</text>
</comment>
<dbReference type="AlphaFoldDB" id="A0A4Y7SMS7"/>
<keyword evidence="4" id="KW-1185">Reference proteome</keyword>
<evidence type="ECO:0000313" key="3">
    <source>
        <dbReference type="EMBL" id="TEB23183.1"/>
    </source>
</evidence>
<feature type="compositionally biased region" description="Basic and acidic residues" evidence="1">
    <location>
        <begin position="11"/>
        <end position="23"/>
    </location>
</feature>
<sequence length="607" mass="67172">MVLQPHALQPEARHPNDKVERAAASHTTTSKSSSTWSKKRTISNADEHAAPSKKARAREAEVKTASKSAAKIPGKASKSVPRESKSSSRGKGRSDGSPRGSGPKTGKNIGLNLEMGVEFRAPENIAVDGSLDDEESGESGNQPQSKGKQDKEIDVEESDHDDLGSGNQPEGGESSEGEEEDDGKRNNYEIPVWGRSKSKQHSGSHETTPELEEPLSDVHDRRVPPRDLFDDDNNLEIVRCKPAKLQRKGGDKPLGKREMKLKAEPGWDDDERSGSIGPASRSRKPNNQTKKLNTNDNRKRKAPTPELDSEESDSSSDTAAWKIVYKDGRVPILQQSTLLKSIIQSATTSIHRYAIMENFYPLPHELDKQCRKELYAAASCSELDGSDKVAALIKGDEKYGNDLITVIRGKFGALRCDVRDYARHCVPGHYGLVSGPECVEKVTWLKDEDVFIFAASNNEAGYDESKAYQHEAIITVVRWFFQDRHAVGMAFVSEFCSSMPKTSEHQEPELPASLLAFAATMVYAEIDDWKTGNHIKSLFRADVFASIYQTFIEDLTDLQETKTPRYHRLMSTIFNSAGRGSRGAAHSNPRTKSRLLQRALALPDIED</sequence>
<evidence type="ECO:0000259" key="2">
    <source>
        <dbReference type="Pfam" id="PF20149"/>
    </source>
</evidence>
<dbReference type="STRING" id="71717.A0A4Y7SMS7"/>
<feature type="compositionally biased region" description="Polar residues" evidence="1">
    <location>
        <begin position="285"/>
        <end position="295"/>
    </location>
</feature>
<feature type="region of interest" description="Disordered" evidence="1">
    <location>
        <begin position="1"/>
        <end position="315"/>
    </location>
</feature>
<dbReference type="Pfam" id="PF20149">
    <property type="entry name" value="DUF6532"/>
    <property type="match status" value="1"/>
</dbReference>
<evidence type="ECO:0000256" key="1">
    <source>
        <dbReference type="SAM" id="MobiDB-lite"/>
    </source>
</evidence>